<organism evidence="7 8">
    <name type="scientific">Nitrosomonas stercoris</name>
    <dbReference type="NCBI Taxonomy" id="1444684"/>
    <lineage>
        <taxon>Bacteria</taxon>
        <taxon>Pseudomonadati</taxon>
        <taxon>Pseudomonadota</taxon>
        <taxon>Betaproteobacteria</taxon>
        <taxon>Nitrosomonadales</taxon>
        <taxon>Nitrosomonadaceae</taxon>
        <taxon>Nitrosomonas</taxon>
    </lineage>
</organism>
<dbReference type="GO" id="GO:0043165">
    <property type="term" value="P:Gram-negative-bacterium-type cell outer membrane assembly"/>
    <property type="evidence" value="ECO:0007669"/>
    <property type="project" value="UniProtKB-UniRule"/>
</dbReference>
<dbReference type="AlphaFoldDB" id="A0A4Y1YLA8"/>
<evidence type="ECO:0000313" key="8">
    <source>
        <dbReference type="Proteomes" id="UP000316473"/>
    </source>
</evidence>
<sequence length="163" mass="18904">MLSLFPRQLLLLLLLPLLTYCSYLPSFPYKIDIQQGNVVTEEMVAKLKPGMTRSQVRFTLGTPLVEDVFHRDRWDYIYRIAPEGRVKKEQKLAVFFQNDRLIRIQGDFPQPPAFDTASSTFFAPEESTFKLPSEESNTETGAPAEQPGIDFLKENQENFYRNY</sequence>
<dbReference type="Gene3D" id="3.30.1450.10">
    <property type="match status" value="1"/>
</dbReference>
<reference evidence="7 8" key="1">
    <citation type="submission" date="2019-06" db="EMBL/GenBank/DDBJ databases">
        <title>Nitrosomonas stercoris KYUHI-S whole genome shotgun sequence.</title>
        <authorList>
            <person name="Nakagawa T."/>
            <person name="Tsuchiya Y."/>
            <person name="Takahashi R."/>
        </authorList>
    </citation>
    <scope>NUCLEOTIDE SEQUENCE [LARGE SCALE GENOMIC DNA]</scope>
    <source>
        <strain evidence="7 8">KYUHI-S</strain>
    </source>
</reference>
<evidence type="ECO:0000256" key="1">
    <source>
        <dbReference type="ARBA" id="ARBA00022729"/>
    </source>
</evidence>
<comment type="subunit">
    <text evidence="4">Part of the Bam complex.</text>
</comment>
<evidence type="ECO:0000256" key="4">
    <source>
        <dbReference type="HAMAP-Rule" id="MF_00925"/>
    </source>
</evidence>
<dbReference type="Pfam" id="PF04355">
    <property type="entry name" value="BamE"/>
    <property type="match status" value="1"/>
</dbReference>
<dbReference type="PANTHER" id="PTHR37482">
    <property type="entry name" value="OUTER MEMBRANE PROTEIN ASSEMBLY FACTOR BAME"/>
    <property type="match status" value="1"/>
</dbReference>
<keyword evidence="1 4" id="KW-0732">Signal</keyword>
<comment type="subcellular location">
    <subcellularLocation>
        <location evidence="4">Cell outer membrane</location>
    </subcellularLocation>
</comment>
<evidence type="ECO:0000256" key="2">
    <source>
        <dbReference type="ARBA" id="ARBA00023136"/>
    </source>
</evidence>
<dbReference type="InterPro" id="IPR026592">
    <property type="entry name" value="BamE"/>
</dbReference>
<evidence type="ECO:0000256" key="3">
    <source>
        <dbReference type="ARBA" id="ARBA00023237"/>
    </source>
</evidence>
<dbReference type="InterPro" id="IPR007450">
    <property type="entry name" value="BamE_dom"/>
</dbReference>
<proteinExistence type="inferred from homology"/>
<gene>
    <name evidence="4" type="primary">bamE</name>
    <name evidence="7" type="ORF">Nstercoris_00025</name>
</gene>
<keyword evidence="2 4" id="KW-0472">Membrane</keyword>
<dbReference type="GO" id="GO:0030674">
    <property type="term" value="F:protein-macromolecule adaptor activity"/>
    <property type="evidence" value="ECO:0007669"/>
    <property type="project" value="TreeGrafter"/>
</dbReference>
<dbReference type="KEGG" id="nst:Nstercoris_00025"/>
<accession>A0A4Y1YLA8</accession>
<dbReference type="InterPro" id="IPR037873">
    <property type="entry name" value="BamE-like"/>
</dbReference>
<dbReference type="HAMAP" id="MF_00925">
    <property type="entry name" value="OM_assembly_BamE"/>
    <property type="match status" value="1"/>
</dbReference>
<dbReference type="Proteomes" id="UP000316473">
    <property type="component" value="Chromosome"/>
</dbReference>
<feature type="region of interest" description="Disordered" evidence="5">
    <location>
        <begin position="126"/>
        <end position="149"/>
    </location>
</feature>
<dbReference type="EMBL" id="AP019755">
    <property type="protein sequence ID" value="BBL33801.1"/>
    <property type="molecule type" value="Genomic_DNA"/>
</dbReference>
<name>A0A4Y1YLA8_9PROT</name>
<evidence type="ECO:0000259" key="6">
    <source>
        <dbReference type="Pfam" id="PF04355"/>
    </source>
</evidence>
<evidence type="ECO:0000313" key="7">
    <source>
        <dbReference type="EMBL" id="BBL33801.1"/>
    </source>
</evidence>
<dbReference type="GO" id="GO:0051205">
    <property type="term" value="P:protein insertion into membrane"/>
    <property type="evidence" value="ECO:0007669"/>
    <property type="project" value="UniProtKB-UniRule"/>
</dbReference>
<comment type="function">
    <text evidence="4">Part of the outer membrane protein assembly complex, which is involved in assembly and insertion of beta-barrel proteins into the outer membrane.</text>
</comment>
<dbReference type="GO" id="GO:1990063">
    <property type="term" value="C:Bam protein complex"/>
    <property type="evidence" value="ECO:0007669"/>
    <property type="project" value="TreeGrafter"/>
</dbReference>
<keyword evidence="8" id="KW-1185">Reference proteome</keyword>
<dbReference type="PANTHER" id="PTHR37482:SF1">
    <property type="entry name" value="OUTER MEMBRANE PROTEIN ASSEMBLY FACTOR BAME"/>
    <property type="match status" value="1"/>
</dbReference>
<feature type="domain" description="Outer membrane protein assembly factor BamE" evidence="6">
    <location>
        <begin position="36"/>
        <end position="105"/>
    </location>
</feature>
<evidence type="ECO:0000256" key="5">
    <source>
        <dbReference type="SAM" id="MobiDB-lite"/>
    </source>
</evidence>
<keyword evidence="3 4" id="KW-0998">Cell outer membrane</keyword>
<comment type="similarity">
    <text evidence="4">Belongs to the BamE family.</text>
</comment>
<protein>
    <recommendedName>
        <fullName evidence="4">Outer membrane protein assembly factor BamE</fullName>
    </recommendedName>
</protein>